<protein>
    <submittedName>
        <fullName evidence="2">Uncharacterized protein</fullName>
    </submittedName>
</protein>
<evidence type="ECO:0000256" key="1">
    <source>
        <dbReference type="SAM" id="MobiDB-lite"/>
    </source>
</evidence>
<gene>
    <name evidence="2" type="ORF">FJU08_19865</name>
</gene>
<reference evidence="2 3" key="1">
    <citation type="submission" date="2019-06" db="EMBL/GenBank/DDBJ databases">
        <authorList>
            <person name="Li M."/>
        </authorList>
    </citation>
    <scope>NUCLEOTIDE SEQUENCE [LARGE SCALE GENOMIC DNA]</scope>
    <source>
        <strain evidence="2 3">BGMRC2036</strain>
    </source>
</reference>
<dbReference type="AlphaFoldDB" id="A0A506U390"/>
<organism evidence="2 3">
    <name type="scientific">Martelella alba</name>
    <dbReference type="NCBI Taxonomy" id="2590451"/>
    <lineage>
        <taxon>Bacteria</taxon>
        <taxon>Pseudomonadati</taxon>
        <taxon>Pseudomonadota</taxon>
        <taxon>Alphaproteobacteria</taxon>
        <taxon>Hyphomicrobiales</taxon>
        <taxon>Aurantimonadaceae</taxon>
        <taxon>Martelella</taxon>
    </lineage>
</organism>
<keyword evidence="3" id="KW-1185">Reference proteome</keyword>
<dbReference type="Proteomes" id="UP000318801">
    <property type="component" value="Unassembled WGS sequence"/>
</dbReference>
<comment type="caution">
    <text evidence="2">The sequence shown here is derived from an EMBL/GenBank/DDBJ whole genome shotgun (WGS) entry which is preliminary data.</text>
</comment>
<evidence type="ECO:0000313" key="2">
    <source>
        <dbReference type="EMBL" id="TPW27475.1"/>
    </source>
</evidence>
<evidence type="ECO:0000313" key="3">
    <source>
        <dbReference type="Proteomes" id="UP000318801"/>
    </source>
</evidence>
<sequence>MPYTSFGVDITLDYLKRAEFGRYFPAEERIVDRFEITRAVAEAEERRSRATSEEERNFYRECSEVFGFVLERYSNFDAVDAINRWPKVNLRVEPAATASEPRACPPERAFNSPETRLPTQAKSRPPVPRYGSAGHHGVIQGRVSKRRPVDVMRKDAGSGTTERPR</sequence>
<proteinExistence type="predicted"/>
<accession>A0A506U390</accession>
<dbReference type="RefSeq" id="WP_141150798.1">
    <property type="nucleotide sequence ID" value="NZ_VHLG01000017.1"/>
</dbReference>
<feature type="compositionally biased region" description="Basic and acidic residues" evidence="1">
    <location>
        <begin position="147"/>
        <end position="165"/>
    </location>
</feature>
<dbReference type="EMBL" id="VHLG01000017">
    <property type="protein sequence ID" value="TPW27475.1"/>
    <property type="molecule type" value="Genomic_DNA"/>
</dbReference>
<feature type="region of interest" description="Disordered" evidence="1">
    <location>
        <begin position="95"/>
        <end position="165"/>
    </location>
</feature>
<name>A0A506U390_9HYPH</name>
<feature type="compositionally biased region" description="Polar residues" evidence="1">
    <location>
        <begin position="112"/>
        <end position="122"/>
    </location>
</feature>